<keyword evidence="1" id="KW-1133">Transmembrane helix</keyword>
<feature type="transmembrane region" description="Helical" evidence="1">
    <location>
        <begin position="66"/>
        <end position="87"/>
    </location>
</feature>
<evidence type="ECO:0000256" key="1">
    <source>
        <dbReference type="SAM" id="Phobius"/>
    </source>
</evidence>
<evidence type="ECO:0000313" key="2">
    <source>
        <dbReference type="EMBL" id="RVT99863.1"/>
    </source>
</evidence>
<proteinExistence type="predicted"/>
<feature type="transmembrane region" description="Helical" evidence="1">
    <location>
        <begin position="12"/>
        <end position="31"/>
    </location>
</feature>
<sequence>MSFRANKKLRKRIAAVLILLLVICLLMWLAGYPDVIEKYYSRGLYPVICMVLHPVLNLFPFSVGDVLYVFAVIALIASVVNIIRWAFRKQFAKALNVLLGIVVGIEAGIVIFYLFWGMNYYRQPAAVRLNLKDTVYSMDQLKNVTLMLIDSANVARERLTHADRTQTNDTVYQNAIAAVKSLSSTSINFNSHSPNVKPSLLTPLINYLSTSGYYNPFTAEAQINYQMPLQLRPFVSCHELSHQMGFGPEDEANFAGFLAGIKSRDRLLRYSAYYSGMTEFMYALRSVDSVAFKQYKKRISDKVRADLKAENTYWQYYEGRLEVISGIFYDKFLKANNQPQGLLTYNQMITLVMAWYKRHQPKLKTIAPAM</sequence>
<name>A0A437MQE1_9SPHI</name>
<dbReference type="AlphaFoldDB" id="A0A437MQE1"/>
<dbReference type="Proteomes" id="UP000282759">
    <property type="component" value="Unassembled WGS sequence"/>
</dbReference>
<organism evidence="2 3">
    <name type="scientific">Mucilaginibacter limnophilus</name>
    <dbReference type="NCBI Taxonomy" id="1932778"/>
    <lineage>
        <taxon>Bacteria</taxon>
        <taxon>Pseudomonadati</taxon>
        <taxon>Bacteroidota</taxon>
        <taxon>Sphingobacteriia</taxon>
        <taxon>Sphingobacteriales</taxon>
        <taxon>Sphingobacteriaceae</taxon>
        <taxon>Mucilaginibacter</taxon>
    </lineage>
</organism>
<keyword evidence="1" id="KW-0812">Transmembrane</keyword>
<feature type="transmembrane region" description="Helical" evidence="1">
    <location>
        <begin position="94"/>
        <end position="116"/>
    </location>
</feature>
<protein>
    <submittedName>
        <fullName evidence="2">DUF3810 domain-containing protein</fullName>
    </submittedName>
</protein>
<dbReference type="EMBL" id="SACK01000007">
    <property type="protein sequence ID" value="RVT99863.1"/>
    <property type="molecule type" value="Genomic_DNA"/>
</dbReference>
<keyword evidence="3" id="KW-1185">Reference proteome</keyword>
<dbReference type="RefSeq" id="WP_127706592.1">
    <property type="nucleotide sequence ID" value="NZ_SACK01000007.1"/>
</dbReference>
<comment type="caution">
    <text evidence="2">The sequence shown here is derived from an EMBL/GenBank/DDBJ whole genome shotgun (WGS) entry which is preliminary data.</text>
</comment>
<dbReference type="OrthoDB" id="1048788at2"/>
<gene>
    <name evidence="2" type="ORF">EOD41_15595</name>
</gene>
<evidence type="ECO:0000313" key="3">
    <source>
        <dbReference type="Proteomes" id="UP000282759"/>
    </source>
</evidence>
<accession>A0A437MQE1</accession>
<reference evidence="2 3" key="1">
    <citation type="submission" date="2019-01" db="EMBL/GenBank/DDBJ databases">
        <authorList>
            <person name="Chen W.-M."/>
        </authorList>
    </citation>
    <scope>NUCLEOTIDE SEQUENCE [LARGE SCALE GENOMIC DNA]</scope>
    <source>
        <strain evidence="2 3">YBJ-36</strain>
    </source>
</reference>
<dbReference type="InterPro" id="IPR024294">
    <property type="entry name" value="DUF3810"/>
</dbReference>
<dbReference type="Pfam" id="PF12725">
    <property type="entry name" value="DUF3810"/>
    <property type="match status" value="1"/>
</dbReference>
<keyword evidence="1" id="KW-0472">Membrane</keyword>